<dbReference type="GO" id="GO:0032259">
    <property type="term" value="P:methylation"/>
    <property type="evidence" value="ECO:0007669"/>
    <property type="project" value="UniProtKB-KW"/>
</dbReference>
<dbReference type="PANTHER" id="PTHR34203:SF15">
    <property type="entry name" value="SLL1173 PROTEIN"/>
    <property type="match status" value="1"/>
</dbReference>
<proteinExistence type="predicted"/>
<sequence length="262" mass="27480">MSIDGRPSSEGRSASAGTPEGPARRARAVHRVLAAAARRGSVVEKEILGLPELVGPGDVCLDVGAEFGLYTHVLADLVGPTGAVHAVEPQRGAHRALGLGVRAAGLGWVHLHRLALGAAPGREALSVPLRRGLPVHGRAYLTAGARDAGPNREFGGHRLETVVVETLDGLVADLGLRRVALIKADVEGAEGALVDGAAATLAAHRPHLLLEIEDRHTRKYGIAAADLFTRLTGLGYHASVWAGAWRPVRGIVDTERNYLFSP</sequence>
<evidence type="ECO:0000313" key="3">
    <source>
        <dbReference type="EMBL" id="GAA4798809.1"/>
    </source>
</evidence>
<feature type="domain" description="Methyltransferase FkbM" evidence="2">
    <location>
        <begin position="62"/>
        <end position="236"/>
    </location>
</feature>
<organism evidence="3 4">
    <name type="scientific">Actinomycetospora chlora</name>
    <dbReference type="NCBI Taxonomy" id="663608"/>
    <lineage>
        <taxon>Bacteria</taxon>
        <taxon>Bacillati</taxon>
        <taxon>Actinomycetota</taxon>
        <taxon>Actinomycetes</taxon>
        <taxon>Pseudonocardiales</taxon>
        <taxon>Pseudonocardiaceae</taxon>
        <taxon>Actinomycetospora</taxon>
    </lineage>
</organism>
<dbReference type="RefSeq" id="WP_345419045.1">
    <property type="nucleotide sequence ID" value="NZ_BAABHO010000034.1"/>
</dbReference>
<reference evidence="4" key="1">
    <citation type="journal article" date="2019" name="Int. J. Syst. Evol. Microbiol.">
        <title>The Global Catalogue of Microorganisms (GCM) 10K type strain sequencing project: providing services to taxonomists for standard genome sequencing and annotation.</title>
        <authorList>
            <consortium name="The Broad Institute Genomics Platform"/>
            <consortium name="The Broad Institute Genome Sequencing Center for Infectious Disease"/>
            <person name="Wu L."/>
            <person name="Ma J."/>
        </authorList>
    </citation>
    <scope>NUCLEOTIDE SEQUENCE [LARGE SCALE GENOMIC DNA]</scope>
    <source>
        <strain evidence="4">JCM 17979</strain>
    </source>
</reference>
<keyword evidence="4" id="KW-1185">Reference proteome</keyword>
<dbReference type="InterPro" id="IPR006342">
    <property type="entry name" value="FkbM_mtfrase"/>
</dbReference>
<name>A0ABP9BT08_9PSEU</name>
<dbReference type="PANTHER" id="PTHR34203">
    <property type="entry name" value="METHYLTRANSFERASE, FKBM FAMILY PROTEIN"/>
    <property type="match status" value="1"/>
</dbReference>
<accession>A0ABP9BT08</accession>
<gene>
    <name evidence="3" type="ORF">GCM10023200_39540</name>
</gene>
<evidence type="ECO:0000256" key="1">
    <source>
        <dbReference type="SAM" id="MobiDB-lite"/>
    </source>
</evidence>
<dbReference type="Pfam" id="PF05050">
    <property type="entry name" value="Methyltransf_21"/>
    <property type="match status" value="1"/>
</dbReference>
<dbReference type="EMBL" id="BAABHO010000034">
    <property type="protein sequence ID" value="GAA4798809.1"/>
    <property type="molecule type" value="Genomic_DNA"/>
</dbReference>
<protein>
    <submittedName>
        <fullName evidence="3">FkbM family methyltransferase</fullName>
    </submittedName>
</protein>
<keyword evidence="3" id="KW-0808">Transferase</keyword>
<dbReference type="InterPro" id="IPR029063">
    <property type="entry name" value="SAM-dependent_MTases_sf"/>
</dbReference>
<dbReference type="Proteomes" id="UP001500928">
    <property type="component" value="Unassembled WGS sequence"/>
</dbReference>
<dbReference type="NCBIfam" id="TIGR01444">
    <property type="entry name" value="fkbM_fam"/>
    <property type="match status" value="1"/>
</dbReference>
<dbReference type="InterPro" id="IPR052514">
    <property type="entry name" value="SAM-dependent_MTase"/>
</dbReference>
<evidence type="ECO:0000259" key="2">
    <source>
        <dbReference type="Pfam" id="PF05050"/>
    </source>
</evidence>
<keyword evidence="3" id="KW-0489">Methyltransferase</keyword>
<comment type="caution">
    <text evidence="3">The sequence shown here is derived from an EMBL/GenBank/DDBJ whole genome shotgun (WGS) entry which is preliminary data.</text>
</comment>
<feature type="region of interest" description="Disordered" evidence="1">
    <location>
        <begin position="1"/>
        <end position="25"/>
    </location>
</feature>
<evidence type="ECO:0000313" key="4">
    <source>
        <dbReference type="Proteomes" id="UP001500928"/>
    </source>
</evidence>
<dbReference type="GO" id="GO:0008168">
    <property type="term" value="F:methyltransferase activity"/>
    <property type="evidence" value="ECO:0007669"/>
    <property type="project" value="UniProtKB-KW"/>
</dbReference>
<dbReference type="SUPFAM" id="SSF53335">
    <property type="entry name" value="S-adenosyl-L-methionine-dependent methyltransferases"/>
    <property type="match status" value="1"/>
</dbReference>
<dbReference type="Gene3D" id="3.40.50.150">
    <property type="entry name" value="Vaccinia Virus protein VP39"/>
    <property type="match status" value="1"/>
</dbReference>